<organism evidence="2 3">
    <name type="scientific">Prorocentrum cordatum</name>
    <dbReference type="NCBI Taxonomy" id="2364126"/>
    <lineage>
        <taxon>Eukaryota</taxon>
        <taxon>Sar</taxon>
        <taxon>Alveolata</taxon>
        <taxon>Dinophyceae</taxon>
        <taxon>Prorocentrales</taxon>
        <taxon>Prorocentraceae</taxon>
        <taxon>Prorocentrum</taxon>
    </lineage>
</organism>
<dbReference type="Proteomes" id="UP001189429">
    <property type="component" value="Unassembled WGS sequence"/>
</dbReference>
<evidence type="ECO:0000313" key="3">
    <source>
        <dbReference type="Proteomes" id="UP001189429"/>
    </source>
</evidence>
<sequence>VEWLPAERATGGPGGRPRLPPLRGRSRSQRFPLHRGAPRPRDRIGRAGGVFEEDRGPCGCGGHQGRRREGPRDWRVHQARLVQRCQEAGGGGGAPAAGLAEPEV</sequence>
<feature type="non-terminal residue" evidence="2">
    <location>
        <position position="104"/>
    </location>
</feature>
<evidence type="ECO:0000313" key="2">
    <source>
        <dbReference type="EMBL" id="CAK0844138.1"/>
    </source>
</evidence>
<dbReference type="EMBL" id="CAUYUJ010014637">
    <property type="protein sequence ID" value="CAK0844138.1"/>
    <property type="molecule type" value="Genomic_DNA"/>
</dbReference>
<feature type="non-terminal residue" evidence="2">
    <location>
        <position position="1"/>
    </location>
</feature>
<evidence type="ECO:0000256" key="1">
    <source>
        <dbReference type="SAM" id="MobiDB-lite"/>
    </source>
</evidence>
<keyword evidence="3" id="KW-1185">Reference proteome</keyword>
<feature type="region of interest" description="Disordered" evidence="1">
    <location>
        <begin position="1"/>
        <end position="104"/>
    </location>
</feature>
<feature type="compositionally biased region" description="Basic and acidic residues" evidence="1">
    <location>
        <begin position="67"/>
        <end position="76"/>
    </location>
</feature>
<proteinExistence type="predicted"/>
<comment type="caution">
    <text evidence="2">The sequence shown here is derived from an EMBL/GenBank/DDBJ whole genome shotgun (WGS) entry which is preliminary data.</text>
</comment>
<accession>A0ABN9TEC2</accession>
<gene>
    <name evidence="2" type="ORF">PCOR1329_LOCUS38302</name>
</gene>
<name>A0ABN9TEC2_9DINO</name>
<protein>
    <submittedName>
        <fullName evidence="2">Uncharacterized protein</fullName>
    </submittedName>
</protein>
<feature type="compositionally biased region" description="Basic residues" evidence="1">
    <location>
        <begin position="24"/>
        <end position="38"/>
    </location>
</feature>
<reference evidence="2" key="1">
    <citation type="submission" date="2023-10" db="EMBL/GenBank/DDBJ databases">
        <authorList>
            <person name="Chen Y."/>
            <person name="Shah S."/>
            <person name="Dougan E. K."/>
            <person name="Thang M."/>
            <person name="Chan C."/>
        </authorList>
    </citation>
    <scope>NUCLEOTIDE SEQUENCE [LARGE SCALE GENOMIC DNA]</scope>
</reference>